<organism evidence="2 3">
    <name type="scientific">Zhengella mangrovi</name>
    <dbReference type="NCBI Taxonomy" id="1982044"/>
    <lineage>
        <taxon>Bacteria</taxon>
        <taxon>Pseudomonadati</taxon>
        <taxon>Pseudomonadota</taxon>
        <taxon>Alphaproteobacteria</taxon>
        <taxon>Hyphomicrobiales</taxon>
        <taxon>Notoacmeibacteraceae</taxon>
        <taxon>Zhengella</taxon>
    </lineage>
</organism>
<sequence>MTKRLLAAVAGLAMAAALAGCTGNEATTRPLPVTMNEEAVGHFCQMYVLDHEGPKAQIHLAGFDKPLWFAQVSDAVAYLKDQERDGSVSAVYVSDMGKAVSWAEPGADNWIDGENALYVINSARTGGMGQPEAVPFSSKEAADGYIAAKGGIAVRLDAIPDGYVHPAADLTASVGNAGQSGSAE</sequence>
<dbReference type="InterPro" id="IPR008719">
    <property type="entry name" value="N2O_reductase_NosL"/>
</dbReference>
<dbReference type="Gene3D" id="3.30.70.2060">
    <property type="match status" value="1"/>
</dbReference>
<feature type="signal peptide" evidence="1">
    <location>
        <begin position="1"/>
        <end position="19"/>
    </location>
</feature>
<dbReference type="PANTHER" id="PTHR41247">
    <property type="entry name" value="HTH-TYPE TRANSCRIPTIONAL REPRESSOR YCNK"/>
    <property type="match status" value="1"/>
</dbReference>
<dbReference type="OrthoDB" id="7354657at2"/>
<proteinExistence type="predicted"/>
<dbReference type="AlphaFoldDB" id="A0A2G1QQI3"/>
<dbReference type="PANTHER" id="PTHR41247:SF1">
    <property type="entry name" value="HTH-TYPE TRANSCRIPTIONAL REPRESSOR YCNK"/>
    <property type="match status" value="1"/>
</dbReference>
<feature type="chain" id="PRO_5013881426" evidence="1">
    <location>
        <begin position="20"/>
        <end position="184"/>
    </location>
</feature>
<keyword evidence="1" id="KW-0732">Signal</keyword>
<comment type="caution">
    <text evidence="2">The sequence shown here is derived from an EMBL/GenBank/DDBJ whole genome shotgun (WGS) entry which is preliminary data.</text>
</comment>
<accession>A0A2G1QQI3</accession>
<dbReference type="Gene3D" id="3.30.70.2050">
    <property type="match status" value="1"/>
</dbReference>
<evidence type="ECO:0000313" key="3">
    <source>
        <dbReference type="Proteomes" id="UP000221168"/>
    </source>
</evidence>
<name>A0A2G1QQI3_9HYPH</name>
<evidence type="ECO:0000313" key="2">
    <source>
        <dbReference type="EMBL" id="PHP67710.1"/>
    </source>
</evidence>
<keyword evidence="3" id="KW-1185">Reference proteome</keyword>
<dbReference type="SUPFAM" id="SSF160387">
    <property type="entry name" value="NosL/MerB-like"/>
    <property type="match status" value="1"/>
</dbReference>
<protein>
    <submittedName>
        <fullName evidence="2">Copper resistance protein CopZ</fullName>
    </submittedName>
</protein>
<dbReference type="RefSeq" id="WP_099305838.1">
    <property type="nucleotide sequence ID" value="NZ_PDVP01000003.1"/>
</dbReference>
<dbReference type="EMBL" id="PDVP01000003">
    <property type="protein sequence ID" value="PHP67710.1"/>
    <property type="molecule type" value="Genomic_DNA"/>
</dbReference>
<dbReference type="Proteomes" id="UP000221168">
    <property type="component" value="Unassembled WGS sequence"/>
</dbReference>
<dbReference type="Pfam" id="PF05573">
    <property type="entry name" value="NosL"/>
    <property type="match status" value="1"/>
</dbReference>
<dbReference type="PROSITE" id="PS51257">
    <property type="entry name" value="PROKAR_LIPOPROTEIN"/>
    <property type="match status" value="1"/>
</dbReference>
<reference evidence="2 3" key="1">
    <citation type="submission" date="2017-10" db="EMBL/GenBank/DDBJ databases">
        <title>Sedimentibacterium mangrovi gen. nov., sp. nov., a novel member of family Phyllobacteriacea isolated from mangrove sediment.</title>
        <authorList>
            <person name="Liao H."/>
            <person name="Tian Y."/>
        </authorList>
    </citation>
    <scope>NUCLEOTIDE SEQUENCE [LARGE SCALE GENOMIC DNA]</scope>
    <source>
        <strain evidence="2 3">X9-2-2</strain>
    </source>
</reference>
<evidence type="ECO:0000256" key="1">
    <source>
        <dbReference type="SAM" id="SignalP"/>
    </source>
</evidence>
<gene>
    <name evidence="2" type="ORF">CSC94_08430</name>
</gene>